<feature type="transmembrane region" description="Helical" evidence="7">
    <location>
        <begin position="77"/>
        <end position="99"/>
    </location>
</feature>
<dbReference type="EMBL" id="BANB01000549">
    <property type="protein sequence ID" value="GAN77977.1"/>
    <property type="molecule type" value="Genomic_DNA"/>
</dbReference>
<organism evidence="8 9">
    <name type="scientific">Acidisphaera rubrifaciens HS-AP3</name>
    <dbReference type="NCBI Taxonomy" id="1231350"/>
    <lineage>
        <taxon>Bacteria</taxon>
        <taxon>Pseudomonadati</taxon>
        <taxon>Pseudomonadota</taxon>
        <taxon>Alphaproteobacteria</taxon>
        <taxon>Acetobacterales</taxon>
        <taxon>Acetobacteraceae</taxon>
        <taxon>Acidisphaera</taxon>
    </lineage>
</organism>
<evidence type="ECO:0000256" key="4">
    <source>
        <dbReference type="ARBA" id="ARBA00022989"/>
    </source>
</evidence>
<evidence type="ECO:0000256" key="1">
    <source>
        <dbReference type="ARBA" id="ARBA00004141"/>
    </source>
</evidence>
<evidence type="ECO:0000313" key="9">
    <source>
        <dbReference type="Proteomes" id="UP000032680"/>
    </source>
</evidence>
<keyword evidence="9" id="KW-1185">Reference proteome</keyword>
<feature type="region of interest" description="Disordered" evidence="6">
    <location>
        <begin position="386"/>
        <end position="407"/>
    </location>
</feature>
<evidence type="ECO:0000313" key="8">
    <source>
        <dbReference type="EMBL" id="GAN77977.1"/>
    </source>
</evidence>
<evidence type="ECO:0000256" key="3">
    <source>
        <dbReference type="ARBA" id="ARBA00022692"/>
    </source>
</evidence>
<feature type="transmembrane region" description="Helical" evidence="7">
    <location>
        <begin position="304"/>
        <end position="321"/>
    </location>
</feature>
<keyword evidence="3 7" id="KW-0812">Transmembrane</keyword>
<protein>
    <recommendedName>
        <fullName evidence="10">Transporter</fullName>
    </recommendedName>
</protein>
<reference evidence="8 9" key="1">
    <citation type="submission" date="2012-11" db="EMBL/GenBank/DDBJ databases">
        <title>Whole genome sequence of Acidisphaera rubrifaciens HS-AP3.</title>
        <authorList>
            <person name="Azuma Y."/>
            <person name="Higashiura N."/>
            <person name="Hirakawa H."/>
            <person name="Matsushita K."/>
        </authorList>
    </citation>
    <scope>NUCLEOTIDE SEQUENCE [LARGE SCALE GENOMIC DNA]</scope>
    <source>
        <strain evidence="8 9">HS-AP3</strain>
    </source>
</reference>
<dbReference type="AlphaFoldDB" id="A0A0D6P8H9"/>
<evidence type="ECO:0008006" key="10">
    <source>
        <dbReference type="Google" id="ProtNLM"/>
    </source>
</evidence>
<evidence type="ECO:0000256" key="5">
    <source>
        <dbReference type="ARBA" id="ARBA00023136"/>
    </source>
</evidence>
<feature type="transmembrane region" description="Helical" evidence="7">
    <location>
        <begin position="341"/>
        <end position="367"/>
    </location>
</feature>
<keyword evidence="5 7" id="KW-0472">Membrane</keyword>
<comment type="subcellular location">
    <subcellularLocation>
        <location evidence="1">Membrane</location>
        <topology evidence="1">Multi-pass membrane protein</topology>
    </subcellularLocation>
</comment>
<dbReference type="Pfam" id="PF01594">
    <property type="entry name" value="AI-2E_transport"/>
    <property type="match status" value="1"/>
</dbReference>
<comment type="similarity">
    <text evidence="2">Belongs to the autoinducer-2 exporter (AI-2E) (TC 2.A.86) family.</text>
</comment>
<evidence type="ECO:0000256" key="2">
    <source>
        <dbReference type="ARBA" id="ARBA00009773"/>
    </source>
</evidence>
<dbReference type="GO" id="GO:0016020">
    <property type="term" value="C:membrane"/>
    <property type="evidence" value="ECO:0007669"/>
    <property type="project" value="UniProtKB-SubCell"/>
</dbReference>
<dbReference type="PANTHER" id="PTHR21716:SF16">
    <property type="entry name" value="BLL1467 PROTEIN"/>
    <property type="match status" value="1"/>
</dbReference>
<keyword evidence="4 7" id="KW-1133">Transmembrane helix</keyword>
<evidence type="ECO:0000256" key="7">
    <source>
        <dbReference type="SAM" id="Phobius"/>
    </source>
</evidence>
<feature type="transmembrane region" description="Helical" evidence="7">
    <location>
        <begin position="270"/>
        <end position="297"/>
    </location>
</feature>
<sequence length="407" mass="43344">MPQDDDRAIPAATATVSHAAERGRTIALGILATLAVAYTLKVAAALILPFIIAAVFNLVLQPAKHLLHHRLRIPAPLAALALILVLFGIVGGLGAAVSVPASGWIARAPDGVKLLEKRLHGLAGPIHYAERGVRELESLLREGQAPAHDVAEGPMQQAPPQAAARQDSNPNLMGTIGSVGLSVLQGTGAAMGQLLTLLVLLFFMLSAGDTLLRRLVEVMPTYADKRRVVEIAQEIEQNVAGYLATISMMNVLVGTAAGLSMWLLGVPDPLLWGTLAFLLNYIPILGPFLGIVIFFFVGLFSFDSLWMAAVPGLIYLVIHVIEGETVTPMLLANRFTLNPVLVIGSLFFWDYIWGVIGALLAVPLLAVGKIICDRIDPLKPLGHLLGGPPDRDSKEPVVDLPHGRVPS</sequence>
<feature type="transmembrane region" description="Helical" evidence="7">
    <location>
        <begin position="183"/>
        <end position="205"/>
    </location>
</feature>
<feature type="transmembrane region" description="Helical" evidence="7">
    <location>
        <begin position="239"/>
        <end position="264"/>
    </location>
</feature>
<dbReference type="PANTHER" id="PTHR21716">
    <property type="entry name" value="TRANSMEMBRANE PROTEIN"/>
    <property type="match status" value="1"/>
</dbReference>
<dbReference type="GO" id="GO:0055085">
    <property type="term" value="P:transmembrane transport"/>
    <property type="evidence" value="ECO:0007669"/>
    <property type="project" value="TreeGrafter"/>
</dbReference>
<dbReference type="InterPro" id="IPR002549">
    <property type="entry name" value="AI-2E-like"/>
</dbReference>
<feature type="transmembrane region" description="Helical" evidence="7">
    <location>
        <begin position="26"/>
        <end position="56"/>
    </location>
</feature>
<dbReference type="Proteomes" id="UP000032680">
    <property type="component" value="Unassembled WGS sequence"/>
</dbReference>
<dbReference type="OrthoDB" id="9799225at2"/>
<proteinExistence type="inferred from homology"/>
<name>A0A0D6P8H9_9PROT</name>
<comment type="caution">
    <text evidence="8">The sequence shown here is derived from an EMBL/GenBank/DDBJ whole genome shotgun (WGS) entry which is preliminary data.</text>
</comment>
<dbReference type="RefSeq" id="WP_052945250.1">
    <property type="nucleotide sequence ID" value="NZ_BANB01000549.1"/>
</dbReference>
<accession>A0A0D6P8H9</accession>
<gene>
    <name evidence="8" type="ORF">Asru_0549_06</name>
</gene>
<evidence type="ECO:0000256" key="6">
    <source>
        <dbReference type="SAM" id="MobiDB-lite"/>
    </source>
</evidence>